<dbReference type="GO" id="GO:0019013">
    <property type="term" value="C:viral nucleocapsid"/>
    <property type="evidence" value="ECO:0007669"/>
    <property type="project" value="UniProtKB-KW"/>
</dbReference>
<protein>
    <submittedName>
        <fullName evidence="1">Nucleoprotein</fullName>
    </submittedName>
</protein>
<reference evidence="1" key="1">
    <citation type="submission" date="2015-08" db="EMBL/GenBank/DDBJ databases">
        <title>A diverse array of new viral sequences identified in worldwide populations of the Asian citrus psyllid (Diaphorina citri) using viral metagenomics.</title>
        <authorList>
            <person name="Nouri S."/>
            <person name="Salem N."/>
            <person name="Nigg J.C."/>
            <person name="Falk B.W."/>
        </authorList>
    </citation>
    <scope>NUCLEOTIDE SEQUENCE</scope>
    <source>
        <strain evidence="1">STE3</strain>
    </source>
</reference>
<name>A0A0U3U4Y9_9VIRU</name>
<dbReference type="EMBL" id="KT698825">
    <property type="protein sequence ID" value="ALV85422.1"/>
    <property type="molecule type" value="Viral_cRNA"/>
</dbReference>
<accession>A0A0U3U4Y9</accession>
<evidence type="ECO:0000313" key="1">
    <source>
        <dbReference type="EMBL" id="ALV85422.1"/>
    </source>
</evidence>
<organism evidence="1">
    <name type="scientific">Diaphorina citri bunyavirus</name>
    <dbReference type="NCBI Taxonomy" id="1776152"/>
    <lineage>
        <taxon>Viruses</taxon>
        <taxon>Riboviria</taxon>
        <taxon>Orthornavirae</taxon>
        <taxon>Negarnaviricota</taxon>
        <taxon>Polyploviricotina</taxon>
        <taxon>Bunyaviricetes</taxon>
        <taxon>Elliovirales</taxon>
        <taxon>Peribunyaviridae</taxon>
        <taxon>Orthobunyavirus</taxon>
    </lineage>
</organism>
<feature type="non-terminal residue" evidence="1">
    <location>
        <position position="1"/>
    </location>
</feature>
<keyword evidence="1" id="KW-0543">Viral nucleoprotein</keyword>
<keyword evidence="1" id="KW-0946">Virion</keyword>
<feature type="non-terminal residue" evidence="1">
    <location>
        <position position="138"/>
    </location>
</feature>
<sequence>DDLINDNHDIGVTYYIKGITPEDFIEERGGSAFSLSQMEADFSTICRDYTEDLASGVASKALDFCAKVIYEIGPESRKVGETKRDKTWRILFTYRGTAEAPIVKAAFVSTYKINQTYKPKTTEHSITLSVKHATLLAM</sequence>
<proteinExistence type="predicted"/>